<dbReference type="SUPFAM" id="SSF50044">
    <property type="entry name" value="SH3-domain"/>
    <property type="match status" value="1"/>
</dbReference>
<dbReference type="Proteomes" id="UP000242525">
    <property type="component" value="Unassembled WGS sequence"/>
</dbReference>
<dbReference type="PANTHER" id="PTHR47174:SF1">
    <property type="entry name" value="REDUCED VIABILITY UPON STARVATION PROTEIN 167"/>
    <property type="match status" value="1"/>
</dbReference>
<dbReference type="STRING" id="1173061.A0A0J9XK44"/>
<evidence type="ECO:0000259" key="4">
    <source>
        <dbReference type="PROSITE" id="PS51021"/>
    </source>
</evidence>
<proteinExistence type="predicted"/>
<dbReference type="InterPro" id="IPR046982">
    <property type="entry name" value="BIN3/RVS161-like"/>
</dbReference>
<dbReference type="Pfam" id="PF00018">
    <property type="entry name" value="SH3_1"/>
    <property type="match status" value="1"/>
</dbReference>
<feature type="domain" description="BAR" evidence="4">
    <location>
        <begin position="1"/>
        <end position="240"/>
    </location>
</feature>
<dbReference type="InterPro" id="IPR004148">
    <property type="entry name" value="BAR_dom"/>
</dbReference>
<protein>
    <submittedName>
        <fullName evidence="5">Similar to Saccharomyces cerevisiae YDR388W RVS167 Actin-associated protein with roles in endocytosis and exocytosis</fullName>
    </submittedName>
</protein>
<dbReference type="Pfam" id="PF03114">
    <property type="entry name" value="BAR"/>
    <property type="match status" value="1"/>
</dbReference>
<reference evidence="5" key="1">
    <citation type="submission" date="2014-03" db="EMBL/GenBank/DDBJ databases">
        <authorList>
            <person name="Casaregola S."/>
        </authorList>
    </citation>
    <scope>NUCLEOTIDE SEQUENCE [LARGE SCALE GENOMIC DNA]</scope>
    <source>
        <strain evidence="5">CLIB 918</strain>
    </source>
</reference>
<keyword evidence="6" id="KW-1185">Reference proteome</keyword>
<organism evidence="5 6">
    <name type="scientific">Geotrichum candidum</name>
    <name type="common">Oospora lactis</name>
    <name type="synonym">Dipodascus geotrichum</name>
    <dbReference type="NCBI Taxonomy" id="1173061"/>
    <lineage>
        <taxon>Eukaryota</taxon>
        <taxon>Fungi</taxon>
        <taxon>Dikarya</taxon>
        <taxon>Ascomycota</taxon>
        <taxon>Saccharomycotina</taxon>
        <taxon>Dipodascomycetes</taxon>
        <taxon>Dipodascales</taxon>
        <taxon>Dipodascaceae</taxon>
        <taxon>Geotrichum</taxon>
    </lineage>
</organism>
<evidence type="ECO:0000256" key="2">
    <source>
        <dbReference type="PROSITE-ProRule" id="PRU00192"/>
    </source>
</evidence>
<dbReference type="GO" id="GO:0030479">
    <property type="term" value="C:actin cortical patch"/>
    <property type="evidence" value="ECO:0007669"/>
    <property type="project" value="TreeGrafter"/>
</dbReference>
<dbReference type="SUPFAM" id="SSF103657">
    <property type="entry name" value="BAR/IMD domain-like"/>
    <property type="match status" value="1"/>
</dbReference>
<accession>A0A0J9XK44</accession>
<dbReference type="InterPro" id="IPR036028">
    <property type="entry name" value="SH3-like_dom_sf"/>
</dbReference>
<dbReference type="Gene3D" id="2.30.30.40">
    <property type="entry name" value="SH3 Domains"/>
    <property type="match status" value="1"/>
</dbReference>
<dbReference type="PANTHER" id="PTHR47174">
    <property type="entry name" value="BRIDGING INTEGRATOR 3"/>
    <property type="match status" value="1"/>
</dbReference>
<dbReference type="OrthoDB" id="10255128at2759"/>
<dbReference type="EMBL" id="CCBN010000024">
    <property type="protein sequence ID" value="CDO57662.1"/>
    <property type="molecule type" value="Genomic_DNA"/>
</dbReference>
<dbReference type="GO" id="GO:1990528">
    <property type="term" value="C:Rvs161p-Rvs167p complex"/>
    <property type="evidence" value="ECO:0007669"/>
    <property type="project" value="TreeGrafter"/>
</dbReference>
<dbReference type="GO" id="GO:0051666">
    <property type="term" value="P:actin cortical patch localization"/>
    <property type="evidence" value="ECO:0007669"/>
    <property type="project" value="InterPro"/>
</dbReference>
<dbReference type="InterPro" id="IPR001452">
    <property type="entry name" value="SH3_domain"/>
</dbReference>
<dbReference type="SMART" id="SM00326">
    <property type="entry name" value="SH3"/>
    <property type="match status" value="1"/>
</dbReference>
<sequence>MEAELKKFKVENENYFNSLEQMFEHQVGFAEAMMETQALDSFSTSAYGDQVDSGAHTTHKDQMSEELYRQFIDAVKHICKILDPEIELLRTNIMTPIKYFLVNIAAIRKITKKRQHKLLDLDRYKAALAKLSAKHHDHSVSDEKSFFTTQNNLEIAEQEYSYLNMLLKKELPLFFELTEKIMSSLFTSLYYVQLNIYYKMYQELQNIVVDTAVMRGWNQNSDLVTAYQTKISTVNTKIEEIGLIKFRLAQSQKSLYSDTEITVATVESTTTSLTPITTGQEIISHNGKSEYCIALYNYIPQTRGDLPLSQGDIVEIIQRTQSWNDWWTGRLVATNETGVFPANYVQFQ</sequence>
<dbReference type="GO" id="GO:0097320">
    <property type="term" value="P:plasma membrane tubulation"/>
    <property type="evidence" value="ECO:0007669"/>
    <property type="project" value="TreeGrafter"/>
</dbReference>
<keyword evidence="1 2" id="KW-0728">SH3 domain</keyword>
<name>A0A0J9XK44_GEOCN</name>
<comment type="caution">
    <text evidence="5">The sequence shown here is derived from an EMBL/GenBank/DDBJ whole genome shotgun (WGS) entry which is preliminary data.</text>
</comment>
<dbReference type="PROSITE" id="PS50002">
    <property type="entry name" value="SH3"/>
    <property type="match status" value="1"/>
</dbReference>
<dbReference type="PRINTS" id="PR00452">
    <property type="entry name" value="SH3DOMAIN"/>
</dbReference>
<dbReference type="Gene3D" id="1.20.1270.60">
    <property type="entry name" value="Arfaptin homology (AH) domain/BAR domain"/>
    <property type="match status" value="1"/>
</dbReference>
<dbReference type="GO" id="GO:0043332">
    <property type="term" value="C:mating projection tip"/>
    <property type="evidence" value="ECO:0007669"/>
    <property type="project" value="TreeGrafter"/>
</dbReference>
<dbReference type="GO" id="GO:0006897">
    <property type="term" value="P:endocytosis"/>
    <property type="evidence" value="ECO:0007669"/>
    <property type="project" value="InterPro"/>
</dbReference>
<dbReference type="AlphaFoldDB" id="A0A0J9XK44"/>
<evidence type="ECO:0000313" key="5">
    <source>
        <dbReference type="EMBL" id="CDO57662.1"/>
    </source>
</evidence>
<evidence type="ECO:0000256" key="1">
    <source>
        <dbReference type="ARBA" id="ARBA00022443"/>
    </source>
</evidence>
<gene>
    <name evidence="5" type="ORF">BN980_GECA24s00263g</name>
</gene>
<dbReference type="GO" id="GO:0008289">
    <property type="term" value="F:lipid binding"/>
    <property type="evidence" value="ECO:0007669"/>
    <property type="project" value="TreeGrafter"/>
</dbReference>
<evidence type="ECO:0000313" key="6">
    <source>
        <dbReference type="Proteomes" id="UP000242525"/>
    </source>
</evidence>
<evidence type="ECO:0000259" key="3">
    <source>
        <dbReference type="PROSITE" id="PS50002"/>
    </source>
</evidence>
<dbReference type="GO" id="GO:0031097">
    <property type="term" value="C:medial cortex"/>
    <property type="evidence" value="ECO:0007669"/>
    <property type="project" value="TreeGrafter"/>
</dbReference>
<feature type="domain" description="SH3" evidence="3">
    <location>
        <begin position="287"/>
        <end position="348"/>
    </location>
</feature>
<dbReference type="InterPro" id="IPR027267">
    <property type="entry name" value="AH/BAR_dom_sf"/>
</dbReference>
<dbReference type="PROSITE" id="PS51021">
    <property type="entry name" value="BAR"/>
    <property type="match status" value="1"/>
</dbReference>